<reference evidence="1" key="2">
    <citation type="submission" date="2025-03" db="EMBL/GenBank/DDBJ databases">
        <authorList>
            <consortium name="ELIXIR-Norway"/>
            <consortium name="Elixir Norway"/>
        </authorList>
    </citation>
    <scope>NUCLEOTIDE SEQUENCE</scope>
</reference>
<reference evidence="1" key="1">
    <citation type="submission" date="2023-05" db="EMBL/GenBank/DDBJ databases">
        <authorList>
            <consortium name="ELIXIR-Norway"/>
        </authorList>
    </citation>
    <scope>NUCLEOTIDE SEQUENCE</scope>
</reference>
<protein>
    <submittedName>
        <fullName evidence="1">Uncharacterized protein</fullName>
    </submittedName>
</protein>
<gene>
    <name evidence="1" type="ORF">MRATA1EN22A_LOCUS13358</name>
</gene>
<sequence length="555" mass="59448">VCVCTCVCVCVYFQSCLKPHLAHPTYLNTRASPLRHPTEPRAPSPLSLPGPAAPPTASTSLISSQVDPPLPAGPDRSSPHQLANLGSPGSAGHMNGLSHSPGNPSTIPMKDHDAIKLFIGQIPRNLDEKDLKPLFEEFGKIYELTVLKDRFTGMHKGCAFLTYCERESALKAQSALHEQKTLPGMNRPIQVKPADSESRGEDRKLFVGMLNKQQSEDDVRRLFEAFGNIEECTILRGPDGNSKGCAFVKYSSHAEAQAAINALHGSQTMPGASSSLVVKFADTDKERTMRRMQQMAGQMGMFNPMAIPFGAYGAYAQALMQQQAALMASVAQGGYLNPMAAFAAAQMQQMAALNMNGLAAAPMTPTSGGSTPPGITAPAVPSIPSPIGVNGFTGLPPQANGQPAAEAVFANGIHPYPAQSPTAADPLQQAYAGVQQYAAAYPAAYGQISQAFPQPPPMIPQQQREGPEGCNLFIYHLPQEFGDAELMQMFLPFGNVISSKVFVDRATNQSKCFGFVSFDNPASAQTAIQAMNGFQIGMKRLKVQLKRPKDANRPY</sequence>
<evidence type="ECO:0000313" key="1">
    <source>
        <dbReference type="EMBL" id="CAN0187659.1"/>
    </source>
</evidence>
<proteinExistence type="predicted"/>
<feature type="non-terminal residue" evidence="1">
    <location>
        <position position="1"/>
    </location>
</feature>
<dbReference type="EMBL" id="OX596107">
    <property type="protein sequence ID" value="CAN0187659.1"/>
    <property type="molecule type" value="Genomic_DNA"/>
</dbReference>
<name>A0AC59Z320_RANTA</name>
<dbReference type="Proteomes" id="UP001162501">
    <property type="component" value="Chromosome 23"/>
</dbReference>
<accession>A0AC59Z320</accession>
<organism evidence="1 2">
    <name type="scientific">Rangifer tarandus platyrhynchus</name>
    <name type="common">Svalbard reindeer</name>
    <dbReference type="NCBI Taxonomy" id="3082113"/>
    <lineage>
        <taxon>Eukaryota</taxon>
        <taxon>Metazoa</taxon>
        <taxon>Chordata</taxon>
        <taxon>Craniata</taxon>
        <taxon>Vertebrata</taxon>
        <taxon>Euteleostomi</taxon>
        <taxon>Mammalia</taxon>
        <taxon>Eutheria</taxon>
        <taxon>Laurasiatheria</taxon>
        <taxon>Artiodactyla</taxon>
        <taxon>Ruminantia</taxon>
        <taxon>Pecora</taxon>
        <taxon>Cervidae</taxon>
        <taxon>Odocoileinae</taxon>
        <taxon>Rangifer</taxon>
    </lineage>
</organism>
<evidence type="ECO:0000313" key="2">
    <source>
        <dbReference type="Proteomes" id="UP001162501"/>
    </source>
</evidence>